<protein>
    <submittedName>
        <fullName evidence="1">Uncharacterized protein</fullName>
    </submittedName>
</protein>
<dbReference type="AlphaFoldDB" id="A0A7D9DYC9"/>
<evidence type="ECO:0000313" key="1">
    <source>
        <dbReference type="EMBL" id="CAB3996457.1"/>
    </source>
</evidence>
<dbReference type="Proteomes" id="UP001152795">
    <property type="component" value="Unassembled WGS sequence"/>
</dbReference>
<proteinExistence type="predicted"/>
<keyword evidence="2" id="KW-1185">Reference proteome</keyword>
<accession>A0A7D9DYC9</accession>
<reference evidence="1" key="1">
    <citation type="submission" date="2020-04" db="EMBL/GenBank/DDBJ databases">
        <authorList>
            <person name="Alioto T."/>
            <person name="Alioto T."/>
            <person name="Gomez Garrido J."/>
        </authorList>
    </citation>
    <scope>NUCLEOTIDE SEQUENCE</scope>
    <source>
        <strain evidence="1">A484AB</strain>
    </source>
</reference>
<organism evidence="1 2">
    <name type="scientific">Paramuricea clavata</name>
    <name type="common">Red gorgonian</name>
    <name type="synonym">Violescent sea-whip</name>
    <dbReference type="NCBI Taxonomy" id="317549"/>
    <lineage>
        <taxon>Eukaryota</taxon>
        <taxon>Metazoa</taxon>
        <taxon>Cnidaria</taxon>
        <taxon>Anthozoa</taxon>
        <taxon>Octocorallia</taxon>
        <taxon>Malacalcyonacea</taxon>
        <taxon>Plexauridae</taxon>
        <taxon>Paramuricea</taxon>
    </lineage>
</organism>
<dbReference type="OrthoDB" id="5946752at2759"/>
<sequence>MLHHWFINTDGNGATIRTILFYRPYNSCKETGPVLLIQFVNVVGNVVTGHANVMSNTKVKDVIGSESTFEYNSTLWENKESFNIEAGQTALDLEETKLPTFWSTSFKELCIGMKVGNDLNFLSFSYPASSLYTLFADRIYRSTNITRGEWKSLLAGSSLQTGCRKQGFNVDSHFVDVRLGYIGNEQNDCLSTDSYIGIGSNSGKNTWCHSQRSKTHVNIAGNFAGCSADNGNVDITAMAYLLVR</sequence>
<name>A0A7D9DYC9_PARCT</name>
<evidence type="ECO:0000313" key="2">
    <source>
        <dbReference type="Proteomes" id="UP001152795"/>
    </source>
</evidence>
<gene>
    <name evidence="1" type="ORF">PACLA_8A061238</name>
</gene>
<dbReference type="EMBL" id="CACRXK020002873">
    <property type="protein sequence ID" value="CAB3996457.1"/>
    <property type="molecule type" value="Genomic_DNA"/>
</dbReference>
<comment type="caution">
    <text evidence="1">The sequence shown here is derived from an EMBL/GenBank/DDBJ whole genome shotgun (WGS) entry which is preliminary data.</text>
</comment>